<feature type="region of interest" description="Disordered" evidence="6">
    <location>
        <begin position="243"/>
        <end position="286"/>
    </location>
</feature>
<dbReference type="SUPFAM" id="SSF48452">
    <property type="entry name" value="TPR-like"/>
    <property type="match status" value="2"/>
</dbReference>
<dbReference type="InterPro" id="IPR005158">
    <property type="entry name" value="BTAD"/>
</dbReference>
<dbReference type="InterPro" id="IPR051677">
    <property type="entry name" value="AfsR-DnrI-RedD_regulator"/>
</dbReference>
<reference evidence="8 9" key="1">
    <citation type="submission" date="2024-09" db="EMBL/GenBank/DDBJ databases">
        <authorList>
            <person name="Sun Q."/>
            <person name="Mori K."/>
        </authorList>
    </citation>
    <scope>NUCLEOTIDE SEQUENCE [LARGE SCALE GENOMIC DNA]</scope>
    <source>
        <strain evidence="8 9">JCM 3028</strain>
    </source>
</reference>
<keyword evidence="3 5" id="KW-0238">DNA-binding</keyword>
<dbReference type="Gene3D" id="3.40.50.300">
    <property type="entry name" value="P-loop containing nucleotide triphosphate hydrolases"/>
    <property type="match status" value="1"/>
</dbReference>
<dbReference type="SUPFAM" id="SSF46894">
    <property type="entry name" value="C-terminal effector domain of the bipartite response regulators"/>
    <property type="match status" value="1"/>
</dbReference>
<dbReference type="SUPFAM" id="SSF52540">
    <property type="entry name" value="P-loop containing nucleoside triphosphate hydrolases"/>
    <property type="match status" value="1"/>
</dbReference>
<dbReference type="InterPro" id="IPR001867">
    <property type="entry name" value="OmpR/PhoB-type_DNA-bd"/>
</dbReference>
<dbReference type="Pfam" id="PF00486">
    <property type="entry name" value="Trans_reg_C"/>
    <property type="match status" value="1"/>
</dbReference>
<dbReference type="CDD" id="cd15831">
    <property type="entry name" value="BTAD"/>
    <property type="match status" value="1"/>
</dbReference>
<comment type="similarity">
    <text evidence="1">Belongs to the AfsR/DnrI/RedD regulatory family.</text>
</comment>
<dbReference type="Proteomes" id="UP001589610">
    <property type="component" value="Unassembled WGS sequence"/>
</dbReference>
<evidence type="ECO:0000259" key="7">
    <source>
        <dbReference type="PROSITE" id="PS51755"/>
    </source>
</evidence>
<sequence>MDFSVLGPVEVRADHQPLPLGGRKQRALLAMLLHHANRSVADDLLVDALWSEHPPKTADNNLRLYASRLRRSLGHDRVLRRHGGYLLVVHPGELDVHRFQSLAKNGRDAFLHDDHREAADFLHQALRLWRGPAYGDLRFVEDLSGEAARLEELRLTTLENRVEADLAVRFQPELVAELTGHVNAHPLRERLRAHLMVALNRAGRSSEALAVYADIRRLLNEELGVEPGERLRDLHRLILAGERAGPGHAASGSGSGSARDGQDGPDDRDGQPGTGGGPAGQREPPAELPMSIADFAGREQHVRELVARLDERSATTVSVITGMGGIGKTALAVHVAHRLADRFPGGQLYVDLHGAHEEEQAHPGHVLGRFLVALGVPGSSIPESVEARAALYRSRLARANVLIVLDNAASEQQVRPLLPGVSGCAVIVTSRARLSGLEGVRPVELDVLSTQEAVELLSRLIGHDRVAAQLSAATELVWLCDRIPLAVRIAGARLAARPQQSIAWLVGRLGDERGRLDQLIVGDRAVRASLALSYVGLPENARRAFRLLGLLDVTGFASWVPATLLDRPHEEGETCLELLVDAQLATISGVDSTGQARYRFHDLVRLYARERAEAEEDPAELLLATTRAFGAWLWLAEQAMEHVHGACYAVLHGPAPRRPLPGDIAASLLRDPLAWFNAERTALAGLIEQACALALDDFAWDLAGCLERYFDSHGFFSECRRLNERAMLACRDAGNLLGEAVMLRGLLDVTTWTGVEHEGGAMVALHTNAVRLAEMFTEVGEPRGLSDAHVMCAWGLAAQGFVEPAVESAETALHLAEETGHLGGRARAHLALGITHGQRDVLSAIPHLVSALRVAETLGNPRFEATSLQFLGLAYVETGQSEPAERCLNRSLVMSRVARDPASEAMTLVTLAKLYAGDGDERARPTAVTVEELSRRYNLTHHLADALWILGDLDRADGDHARSVERLTESVALWRTRSWTTYLAGALRSLGLAHVAAGDREKAVRCWREAHELFTVIGDGTKAADLAGLLGSSITGCP</sequence>
<keyword evidence="9" id="KW-1185">Reference proteome</keyword>
<dbReference type="InterPro" id="IPR019734">
    <property type="entry name" value="TPR_rpt"/>
</dbReference>
<dbReference type="Gene3D" id="1.10.10.10">
    <property type="entry name" value="Winged helix-like DNA-binding domain superfamily/Winged helix DNA-binding domain"/>
    <property type="match status" value="1"/>
</dbReference>
<comment type="caution">
    <text evidence="8">The sequence shown here is derived from an EMBL/GenBank/DDBJ whole genome shotgun (WGS) entry which is preliminary data.</text>
</comment>
<dbReference type="InterPro" id="IPR011990">
    <property type="entry name" value="TPR-like_helical_dom_sf"/>
</dbReference>
<proteinExistence type="inferred from homology"/>
<evidence type="ECO:0000313" key="9">
    <source>
        <dbReference type="Proteomes" id="UP001589610"/>
    </source>
</evidence>
<evidence type="ECO:0000256" key="3">
    <source>
        <dbReference type="ARBA" id="ARBA00023125"/>
    </source>
</evidence>
<evidence type="ECO:0000256" key="6">
    <source>
        <dbReference type="SAM" id="MobiDB-lite"/>
    </source>
</evidence>
<name>A0ABV5T8Y5_9ACTN</name>
<dbReference type="InterPro" id="IPR036388">
    <property type="entry name" value="WH-like_DNA-bd_sf"/>
</dbReference>
<dbReference type="RefSeq" id="WP_386155443.1">
    <property type="nucleotide sequence ID" value="NZ_JBHMBS010000003.1"/>
</dbReference>
<feature type="DNA-binding region" description="OmpR/PhoB-type" evidence="5">
    <location>
        <begin position="1"/>
        <end position="89"/>
    </location>
</feature>
<evidence type="ECO:0000256" key="1">
    <source>
        <dbReference type="ARBA" id="ARBA00005820"/>
    </source>
</evidence>
<dbReference type="PROSITE" id="PS51755">
    <property type="entry name" value="OMPR_PHOB"/>
    <property type="match status" value="1"/>
</dbReference>
<dbReference type="SMART" id="SM00862">
    <property type="entry name" value="Trans_reg_C"/>
    <property type="match status" value="1"/>
</dbReference>
<dbReference type="InterPro" id="IPR027417">
    <property type="entry name" value="P-loop_NTPase"/>
</dbReference>
<dbReference type="Pfam" id="PF00931">
    <property type="entry name" value="NB-ARC"/>
    <property type="match status" value="1"/>
</dbReference>
<feature type="domain" description="OmpR/PhoB-type" evidence="7">
    <location>
        <begin position="1"/>
        <end position="89"/>
    </location>
</feature>
<accession>A0ABV5T8Y5</accession>
<evidence type="ECO:0000256" key="2">
    <source>
        <dbReference type="ARBA" id="ARBA00023015"/>
    </source>
</evidence>
<evidence type="ECO:0000256" key="5">
    <source>
        <dbReference type="PROSITE-ProRule" id="PRU01091"/>
    </source>
</evidence>
<dbReference type="SMART" id="SM00028">
    <property type="entry name" value="TPR"/>
    <property type="match status" value="3"/>
</dbReference>
<keyword evidence="4" id="KW-0804">Transcription</keyword>
<feature type="compositionally biased region" description="Basic and acidic residues" evidence="6">
    <location>
        <begin position="260"/>
        <end position="270"/>
    </location>
</feature>
<dbReference type="InterPro" id="IPR002182">
    <property type="entry name" value="NB-ARC"/>
</dbReference>
<dbReference type="Gene3D" id="1.25.40.10">
    <property type="entry name" value="Tetratricopeptide repeat domain"/>
    <property type="match status" value="3"/>
</dbReference>
<organism evidence="8 9">
    <name type="scientific">Streptosporangium vulgare</name>
    <dbReference type="NCBI Taxonomy" id="46190"/>
    <lineage>
        <taxon>Bacteria</taxon>
        <taxon>Bacillati</taxon>
        <taxon>Actinomycetota</taxon>
        <taxon>Actinomycetes</taxon>
        <taxon>Streptosporangiales</taxon>
        <taxon>Streptosporangiaceae</taxon>
        <taxon>Streptosporangium</taxon>
    </lineage>
</organism>
<dbReference type="PRINTS" id="PR00364">
    <property type="entry name" value="DISEASERSIST"/>
</dbReference>
<dbReference type="Pfam" id="PF03704">
    <property type="entry name" value="BTAD"/>
    <property type="match status" value="1"/>
</dbReference>
<evidence type="ECO:0000313" key="8">
    <source>
        <dbReference type="EMBL" id="MFB9675537.1"/>
    </source>
</evidence>
<dbReference type="PANTHER" id="PTHR35807">
    <property type="entry name" value="TRANSCRIPTIONAL REGULATOR REDD-RELATED"/>
    <property type="match status" value="1"/>
</dbReference>
<dbReference type="EMBL" id="JBHMBS010000003">
    <property type="protein sequence ID" value="MFB9675537.1"/>
    <property type="molecule type" value="Genomic_DNA"/>
</dbReference>
<keyword evidence="2" id="KW-0805">Transcription regulation</keyword>
<feature type="compositionally biased region" description="Low complexity" evidence="6">
    <location>
        <begin position="246"/>
        <end position="259"/>
    </location>
</feature>
<dbReference type="SMART" id="SM01043">
    <property type="entry name" value="BTAD"/>
    <property type="match status" value="1"/>
</dbReference>
<protein>
    <submittedName>
        <fullName evidence="8">BTAD domain-containing putative transcriptional regulator</fullName>
    </submittedName>
</protein>
<dbReference type="InterPro" id="IPR016032">
    <property type="entry name" value="Sig_transdc_resp-reg_C-effctor"/>
</dbReference>
<dbReference type="PANTHER" id="PTHR35807:SF1">
    <property type="entry name" value="TRANSCRIPTIONAL REGULATOR REDD"/>
    <property type="match status" value="1"/>
</dbReference>
<gene>
    <name evidence="8" type="ORF">ACFFRH_08580</name>
</gene>
<evidence type="ECO:0000256" key="4">
    <source>
        <dbReference type="ARBA" id="ARBA00023163"/>
    </source>
</evidence>